<dbReference type="AlphaFoldDB" id="A0A2U2N226"/>
<dbReference type="SUPFAM" id="SSF103088">
    <property type="entry name" value="OmpA-like"/>
    <property type="match status" value="1"/>
</dbReference>
<dbReference type="Proteomes" id="UP000245474">
    <property type="component" value="Unassembled WGS sequence"/>
</dbReference>
<sequence length="442" mass="47945">MSGSRQPPDPGDRTVIRPDPGGRRRADSGSAEAPAPPPRPASGPRAEPAPDDLTAVLGIGPNPLVEAAAPLLLLATGVRRSRQHPDVSGLHERVLRQVTEFERQATAAGVTSEVVLAARYALCTFIDEMVMNTPWGAHSTWAGRPLLLELHKDTGGGEKFFQMVERVLADREPKRDLIEFFYVCLALGFEGKYRIAETGRNALAETRERLYARIRGWRGDVPQELSPRWQGVQDRRYRLVRGVPAWVFLSAAAVVAGGAFVTFQSLLGGAVSPVMAQLNQIQQATFESPSGTAVQAGPSLAELLEGSHPERLRIEPGEDGGTRLTLVGEVFRSGSVSVREPYLAVLDDVAAAIRRVPGQVLVVGHTDDVPIRSLEIKDNYELSRLRARGAAERLQAGLADPGRISVMGAGPDQPRYRPVDTPENRARNRRIEIIHRPGGAAP</sequence>
<accession>A0A2U2N226</accession>
<feature type="domain" description="OmpA-like" evidence="4">
    <location>
        <begin position="318"/>
        <end position="439"/>
    </location>
</feature>
<dbReference type="Pfam" id="PF00691">
    <property type="entry name" value="OmpA"/>
    <property type="match status" value="1"/>
</dbReference>
<gene>
    <name evidence="5" type="ORF">DEM34_09355</name>
</gene>
<dbReference type="InterPro" id="IPR038522">
    <property type="entry name" value="T4/T6SS_DotU_sf"/>
</dbReference>
<evidence type="ECO:0000313" key="6">
    <source>
        <dbReference type="Proteomes" id="UP000245474"/>
    </source>
</evidence>
<dbReference type="PANTHER" id="PTHR38033">
    <property type="entry name" value="MEMBRANE PROTEIN-RELATED"/>
    <property type="match status" value="1"/>
</dbReference>
<dbReference type="PROSITE" id="PS51123">
    <property type="entry name" value="OMPA_2"/>
    <property type="match status" value="1"/>
</dbReference>
<protein>
    <submittedName>
        <fullName evidence="5">Type VI secretion system protein TssL</fullName>
    </submittedName>
</protein>
<keyword evidence="6" id="KW-1185">Reference proteome</keyword>
<dbReference type="Gene3D" id="3.30.1330.60">
    <property type="entry name" value="OmpA-like domain"/>
    <property type="match status" value="1"/>
</dbReference>
<dbReference type="InterPro" id="IPR017732">
    <property type="entry name" value="T4/T6SS_DotU"/>
</dbReference>
<name>A0A2U2N226_9GAMM</name>
<dbReference type="NCBIfam" id="TIGR03349">
    <property type="entry name" value="IV_VI_DotU"/>
    <property type="match status" value="1"/>
</dbReference>
<dbReference type="RefSeq" id="WP_109678549.1">
    <property type="nucleotide sequence ID" value="NZ_CP086615.1"/>
</dbReference>
<reference evidence="5 6" key="1">
    <citation type="submission" date="2018-05" db="EMBL/GenBank/DDBJ databases">
        <title>Spiribacter halobius sp. nov., a moderately halophilic bacterium isolated from marine solar saltern.</title>
        <authorList>
            <person name="Zheng W.-S."/>
            <person name="Lu D.-C."/>
            <person name="Du Z.-J."/>
        </authorList>
    </citation>
    <scope>NUCLEOTIDE SEQUENCE [LARGE SCALE GENOMIC DNA]</scope>
    <source>
        <strain evidence="5 6">E85</strain>
    </source>
</reference>
<dbReference type="OrthoDB" id="345640at2"/>
<feature type="compositionally biased region" description="Basic and acidic residues" evidence="2">
    <location>
        <begin position="10"/>
        <end position="27"/>
    </location>
</feature>
<feature type="region of interest" description="Disordered" evidence="2">
    <location>
        <begin position="1"/>
        <end position="57"/>
    </location>
</feature>
<keyword evidence="1 3" id="KW-0472">Membrane</keyword>
<feature type="transmembrane region" description="Helical" evidence="3">
    <location>
        <begin position="245"/>
        <end position="267"/>
    </location>
</feature>
<dbReference type="CDD" id="cd07185">
    <property type="entry name" value="OmpA_C-like"/>
    <property type="match status" value="1"/>
</dbReference>
<organism evidence="5 6">
    <name type="scientific">Sediminicurvatus halobius</name>
    <dbReference type="NCBI Taxonomy" id="2182432"/>
    <lineage>
        <taxon>Bacteria</taxon>
        <taxon>Pseudomonadati</taxon>
        <taxon>Pseudomonadota</taxon>
        <taxon>Gammaproteobacteria</taxon>
        <taxon>Chromatiales</taxon>
        <taxon>Ectothiorhodospiraceae</taxon>
        <taxon>Sediminicurvatus</taxon>
    </lineage>
</organism>
<comment type="caution">
    <text evidence="5">The sequence shown here is derived from an EMBL/GenBank/DDBJ whole genome shotgun (WGS) entry which is preliminary data.</text>
</comment>
<dbReference type="EMBL" id="QFFI01000012">
    <property type="protein sequence ID" value="PWG63271.1"/>
    <property type="molecule type" value="Genomic_DNA"/>
</dbReference>
<dbReference type="NCBIfam" id="NF038228">
    <property type="entry name" value="IcmH_DotU_IVB"/>
    <property type="match status" value="1"/>
</dbReference>
<keyword evidence="3" id="KW-0812">Transmembrane</keyword>
<dbReference type="GO" id="GO:0016020">
    <property type="term" value="C:membrane"/>
    <property type="evidence" value="ECO:0007669"/>
    <property type="project" value="UniProtKB-UniRule"/>
</dbReference>
<dbReference type="Gene3D" id="1.25.40.590">
    <property type="entry name" value="Type IV / VI secretion system, DotU"/>
    <property type="match status" value="1"/>
</dbReference>
<evidence type="ECO:0000259" key="4">
    <source>
        <dbReference type="PROSITE" id="PS51123"/>
    </source>
</evidence>
<keyword evidence="3" id="KW-1133">Transmembrane helix</keyword>
<evidence type="ECO:0000256" key="1">
    <source>
        <dbReference type="PROSITE-ProRule" id="PRU00473"/>
    </source>
</evidence>
<evidence type="ECO:0000313" key="5">
    <source>
        <dbReference type="EMBL" id="PWG63271.1"/>
    </source>
</evidence>
<dbReference type="InterPro" id="IPR036737">
    <property type="entry name" value="OmpA-like_sf"/>
</dbReference>
<dbReference type="InterPro" id="IPR006665">
    <property type="entry name" value="OmpA-like"/>
</dbReference>
<evidence type="ECO:0000256" key="3">
    <source>
        <dbReference type="SAM" id="Phobius"/>
    </source>
</evidence>
<proteinExistence type="predicted"/>
<dbReference type="PANTHER" id="PTHR38033:SF1">
    <property type="entry name" value="DOTU FAMILY TYPE IV_VI SECRETION SYSTEM PROTEIN"/>
    <property type="match status" value="1"/>
</dbReference>
<dbReference type="Pfam" id="PF09850">
    <property type="entry name" value="DotU"/>
    <property type="match status" value="1"/>
</dbReference>
<evidence type="ECO:0000256" key="2">
    <source>
        <dbReference type="SAM" id="MobiDB-lite"/>
    </source>
</evidence>